<dbReference type="Pfam" id="PF08541">
    <property type="entry name" value="ACP_syn_III_C"/>
    <property type="match status" value="1"/>
</dbReference>
<dbReference type="PANTHER" id="PTHR34069">
    <property type="entry name" value="3-OXOACYL-[ACYL-CARRIER-PROTEIN] SYNTHASE 3"/>
    <property type="match status" value="1"/>
</dbReference>
<evidence type="ECO:0000256" key="1">
    <source>
        <dbReference type="ARBA" id="ARBA00022679"/>
    </source>
</evidence>
<evidence type="ECO:0000256" key="2">
    <source>
        <dbReference type="ARBA" id="ARBA00023315"/>
    </source>
</evidence>
<dbReference type="KEGG" id="ppsc:EHS13_28140"/>
<sequence length="352" mass="38712">MTIANVYNSRIVGIACAVPNNELDIAQFGNRFTEKEIKKISNMVGVKKLFRVNEEQTTADLCIAAAEKILDDLNWERDSIDGIVFVTQTPDYILPATSCSIQKKLGLSDHCLAFDVSLGCSGYVYGLLIASQFIQSKACKRMLLLVGDTISKVISPEDRSVALLFGDAGSATALEFSEVEQKMTFVVGTDGHGEQNLIIPAGGFRTRKGSETNVKVKNDDGNIRSQEDLYMNGSEIFNFTQERVPRLIKETLDSSSMIEAEVDYYVLHQANKFMLDYIVKKTGIDKDKLPTNIEKYGNTSSASIPLVLVGCLKDELLNKPLNLCLAGFGVGYSWAGATINSNKIFCSEIVYC</sequence>
<dbReference type="RefSeq" id="WP_155703583.1">
    <property type="nucleotide sequence ID" value="NZ_CP034235.1"/>
</dbReference>
<dbReference type="SUPFAM" id="SSF53901">
    <property type="entry name" value="Thiolase-like"/>
    <property type="match status" value="1"/>
</dbReference>
<reference evidence="6" key="1">
    <citation type="submission" date="2018-11" db="EMBL/GenBank/DDBJ databases">
        <title>Complete genome sequence of Paenibacillus sp. ML311-T8.</title>
        <authorList>
            <person name="Nam Y.-D."/>
            <person name="Kang J."/>
            <person name="Chung W.-H."/>
            <person name="Park Y.S."/>
        </authorList>
    </citation>
    <scope>NUCLEOTIDE SEQUENCE [LARGE SCALE GENOMIC DNA]</scope>
    <source>
        <strain evidence="6">ML311-T8</strain>
    </source>
</reference>
<dbReference type="GO" id="GO:0006633">
    <property type="term" value="P:fatty acid biosynthetic process"/>
    <property type="evidence" value="ECO:0007669"/>
    <property type="project" value="InterPro"/>
</dbReference>
<feature type="domain" description="Beta-ketoacyl-[acyl-carrier-protein] synthase III N-terminal" evidence="4">
    <location>
        <begin position="114"/>
        <end position="191"/>
    </location>
</feature>
<gene>
    <name evidence="5" type="ORF">EHS13_28140</name>
</gene>
<dbReference type="OrthoDB" id="9815506at2"/>
<proteinExistence type="predicted"/>
<dbReference type="AlphaFoldDB" id="A0A6B8RT33"/>
<dbReference type="Proteomes" id="UP000426246">
    <property type="component" value="Chromosome"/>
</dbReference>
<keyword evidence="2" id="KW-0012">Acyltransferase</keyword>
<dbReference type="GO" id="GO:0044550">
    <property type="term" value="P:secondary metabolite biosynthetic process"/>
    <property type="evidence" value="ECO:0007669"/>
    <property type="project" value="TreeGrafter"/>
</dbReference>
<evidence type="ECO:0000313" key="5">
    <source>
        <dbReference type="EMBL" id="QGQ98476.1"/>
    </source>
</evidence>
<name>A0A6B8RT33_9BACL</name>
<dbReference type="PANTHER" id="PTHR34069:SF2">
    <property type="entry name" value="BETA-KETOACYL-[ACYL-CARRIER-PROTEIN] SYNTHASE III"/>
    <property type="match status" value="1"/>
</dbReference>
<keyword evidence="1" id="KW-0808">Transferase</keyword>
<protein>
    <submittedName>
        <fullName evidence="5">Ketoacyl-ACP synthase III</fullName>
    </submittedName>
</protein>
<feature type="domain" description="Beta-ketoacyl-[acyl-carrier-protein] synthase III C-terminal" evidence="3">
    <location>
        <begin position="253"/>
        <end position="339"/>
    </location>
</feature>
<dbReference type="Gene3D" id="3.40.47.10">
    <property type="match status" value="1"/>
</dbReference>
<keyword evidence="6" id="KW-1185">Reference proteome</keyword>
<dbReference type="GO" id="GO:0004315">
    <property type="term" value="F:3-oxoacyl-[acyl-carrier-protein] synthase activity"/>
    <property type="evidence" value="ECO:0007669"/>
    <property type="project" value="InterPro"/>
</dbReference>
<dbReference type="InterPro" id="IPR013751">
    <property type="entry name" value="ACP_syn_III_N"/>
</dbReference>
<evidence type="ECO:0000313" key="6">
    <source>
        <dbReference type="Proteomes" id="UP000426246"/>
    </source>
</evidence>
<dbReference type="EMBL" id="CP034235">
    <property type="protein sequence ID" value="QGQ98476.1"/>
    <property type="molecule type" value="Genomic_DNA"/>
</dbReference>
<dbReference type="InterPro" id="IPR013747">
    <property type="entry name" value="ACP_syn_III_C"/>
</dbReference>
<evidence type="ECO:0000259" key="3">
    <source>
        <dbReference type="Pfam" id="PF08541"/>
    </source>
</evidence>
<organism evidence="5 6">
    <name type="scientific">Paenibacillus psychroresistens</name>
    <dbReference type="NCBI Taxonomy" id="1778678"/>
    <lineage>
        <taxon>Bacteria</taxon>
        <taxon>Bacillati</taxon>
        <taxon>Bacillota</taxon>
        <taxon>Bacilli</taxon>
        <taxon>Bacillales</taxon>
        <taxon>Paenibacillaceae</taxon>
        <taxon>Paenibacillus</taxon>
    </lineage>
</organism>
<accession>A0A6B8RT33</accession>
<evidence type="ECO:0000259" key="4">
    <source>
        <dbReference type="Pfam" id="PF08545"/>
    </source>
</evidence>
<dbReference type="InterPro" id="IPR016039">
    <property type="entry name" value="Thiolase-like"/>
</dbReference>
<dbReference type="Pfam" id="PF08545">
    <property type="entry name" value="ACP_syn_III"/>
    <property type="match status" value="1"/>
</dbReference>
<dbReference type="CDD" id="cd00830">
    <property type="entry name" value="KAS_III"/>
    <property type="match status" value="1"/>
</dbReference>